<organism evidence="1 2">
    <name type="scientific">Sphingobium yanoikuyae</name>
    <name type="common">Sphingomonas yanoikuyae</name>
    <dbReference type="NCBI Taxonomy" id="13690"/>
    <lineage>
        <taxon>Bacteria</taxon>
        <taxon>Pseudomonadati</taxon>
        <taxon>Pseudomonadota</taxon>
        <taxon>Alphaproteobacteria</taxon>
        <taxon>Sphingomonadales</taxon>
        <taxon>Sphingomonadaceae</taxon>
        <taxon>Sphingobium</taxon>
    </lineage>
</organism>
<dbReference type="Proteomes" id="UP000028534">
    <property type="component" value="Unassembled WGS sequence"/>
</dbReference>
<evidence type="ECO:0000313" key="1">
    <source>
        <dbReference type="EMBL" id="KEZ13544.1"/>
    </source>
</evidence>
<gene>
    <name evidence="1" type="ORF">CP98_04999</name>
</gene>
<proteinExistence type="predicted"/>
<dbReference type="RefSeq" id="WP_051887067.1">
    <property type="nucleotide sequence ID" value="NZ_JGVR01000058.1"/>
</dbReference>
<name>A0A084E6F2_SPHYA</name>
<accession>A0A084E6F2</accession>
<dbReference type="AlphaFoldDB" id="A0A084E6F2"/>
<dbReference type="EMBL" id="JGVR01000058">
    <property type="protein sequence ID" value="KEZ13544.1"/>
    <property type="molecule type" value="Genomic_DNA"/>
</dbReference>
<dbReference type="PATRIC" id="fig|13690.10.peg.5167"/>
<comment type="caution">
    <text evidence="1">The sequence shown here is derived from an EMBL/GenBank/DDBJ whole genome shotgun (WGS) entry which is preliminary data.</text>
</comment>
<sequence length="94" mass="10468">MQLIASRPFTYATRRLKAGDYFVARTMADHRVLVATGRAKLANADGTLNENPDAVPDALEKLRAEYYEVVGKRPYHGWDAQMLAAKISEARTAD</sequence>
<evidence type="ECO:0000313" key="2">
    <source>
        <dbReference type="Proteomes" id="UP000028534"/>
    </source>
</evidence>
<reference evidence="1 2" key="1">
    <citation type="submission" date="2014-03" db="EMBL/GenBank/DDBJ databases">
        <title>Genome sequence of Sphingobium yanoikuyae B1.</title>
        <authorList>
            <person name="Gan H.M."/>
            <person name="Gan H.Y."/>
            <person name="Savka M.A."/>
        </authorList>
    </citation>
    <scope>NUCLEOTIDE SEQUENCE [LARGE SCALE GENOMIC DNA]</scope>
    <source>
        <strain evidence="1 2">B1</strain>
    </source>
</reference>
<dbReference type="eggNOG" id="ENOG5032JFZ">
    <property type="taxonomic scope" value="Bacteria"/>
</dbReference>
<protein>
    <submittedName>
        <fullName evidence="1">Uncharacterized protein</fullName>
    </submittedName>
</protein>